<dbReference type="InterPro" id="IPR011765">
    <property type="entry name" value="Pept_M16_N"/>
</dbReference>
<name>A0ABZ0K122_9GAMM</name>
<evidence type="ECO:0000256" key="2">
    <source>
        <dbReference type="SAM" id="SignalP"/>
    </source>
</evidence>
<feature type="domain" description="Peptidase M16 N-terminal" evidence="3">
    <location>
        <begin position="42"/>
        <end position="186"/>
    </location>
</feature>
<evidence type="ECO:0000259" key="4">
    <source>
        <dbReference type="Pfam" id="PF05193"/>
    </source>
</evidence>
<dbReference type="PANTHER" id="PTHR11851:SF49">
    <property type="entry name" value="MITOCHONDRIAL-PROCESSING PEPTIDASE SUBUNIT ALPHA"/>
    <property type="match status" value="1"/>
</dbReference>
<dbReference type="Pfam" id="PF05193">
    <property type="entry name" value="Peptidase_M16_C"/>
    <property type="match status" value="1"/>
</dbReference>
<evidence type="ECO:0000259" key="3">
    <source>
        <dbReference type="Pfam" id="PF00675"/>
    </source>
</evidence>
<keyword evidence="2" id="KW-0732">Signal</keyword>
<accession>A0ABZ0K122</accession>
<comment type="similarity">
    <text evidence="1">Belongs to the peptidase M16 family.</text>
</comment>
<feature type="chain" id="PRO_5047077899" evidence="2">
    <location>
        <begin position="23"/>
        <end position="443"/>
    </location>
</feature>
<dbReference type="EMBL" id="CP136522">
    <property type="protein sequence ID" value="WOT05459.1"/>
    <property type="molecule type" value="Genomic_DNA"/>
</dbReference>
<dbReference type="InterPro" id="IPR050361">
    <property type="entry name" value="MPP/UQCRC_Complex"/>
</dbReference>
<dbReference type="RefSeq" id="WP_310469716.1">
    <property type="nucleotide sequence ID" value="NZ_CP136522.1"/>
</dbReference>
<organism evidence="5 6">
    <name type="scientific">Shewanella youngdeokensis</name>
    <dbReference type="NCBI Taxonomy" id="2999068"/>
    <lineage>
        <taxon>Bacteria</taxon>
        <taxon>Pseudomonadati</taxon>
        <taxon>Pseudomonadota</taxon>
        <taxon>Gammaproteobacteria</taxon>
        <taxon>Alteromonadales</taxon>
        <taxon>Shewanellaceae</taxon>
        <taxon>Shewanella</taxon>
    </lineage>
</organism>
<proteinExistence type="inferred from homology"/>
<dbReference type="Proteomes" id="UP001529491">
    <property type="component" value="Chromosome"/>
</dbReference>
<sequence>MKGYTKALLLSASLLFSGSAVQATEAKDIQSFSLDNGMKIMVLEDSSIPNANMYLFWKVGSRNEVPGITGISHFFEHMMFNGAKKYGPKMFDRTMEAVGGANNAYTTENLTVYTNWFPANALETIFDLEADRIENLDINPGMVASERGVVASERLTGLENSNWRNLQEELKGAAFRAHPYSWPVIGHESDIAAWTLEDLVQYHKTYYAPNNAVVVIAGDVKLADVKRLAKQYLAPIPAQAPPKAVKTIEPIQKGERRVFVQKASVSTPNVMLGYHVPASSNNDYYALDLLSSILTSGNSSRMYQGLVDKQVALGVETYLPMSFDANLFYVMGVASPGVTATQLEHGLIAQINTIAHDGVTDTELAKVKNLKLMDFYQSMETINGKANTIGTYELFFGSYDKLFNAPEAYNKVTPADIQRVAKTYLIRSNRTVAVLAATEESDK</sequence>
<dbReference type="InterPro" id="IPR011249">
    <property type="entry name" value="Metalloenz_LuxS/M16"/>
</dbReference>
<dbReference type="SUPFAM" id="SSF63411">
    <property type="entry name" value="LuxS/MPP-like metallohydrolase"/>
    <property type="match status" value="2"/>
</dbReference>
<evidence type="ECO:0000256" key="1">
    <source>
        <dbReference type="ARBA" id="ARBA00007261"/>
    </source>
</evidence>
<protein>
    <submittedName>
        <fullName evidence="5">Pitrilysin family protein</fullName>
    </submittedName>
</protein>
<keyword evidence="6" id="KW-1185">Reference proteome</keyword>
<dbReference type="PANTHER" id="PTHR11851">
    <property type="entry name" value="METALLOPROTEASE"/>
    <property type="match status" value="1"/>
</dbReference>
<feature type="signal peptide" evidence="2">
    <location>
        <begin position="1"/>
        <end position="22"/>
    </location>
</feature>
<gene>
    <name evidence="5" type="ORF">RGE70_01115</name>
</gene>
<dbReference type="Pfam" id="PF00675">
    <property type="entry name" value="Peptidase_M16"/>
    <property type="match status" value="1"/>
</dbReference>
<dbReference type="Gene3D" id="3.30.830.10">
    <property type="entry name" value="Metalloenzyme, LuxS/M16 peptidase-like"/>
    <property type="match status" value="2"/>
</dbReference>
<reference evidence="5 6" key="1">
    <citation type="submission" date="2023-10" db="EMBL/GenBank/DDBJ databases">
        <title>Complete genome sequence of Shewanella sp. DAU334.</title>
        <authorList>
            <person name="Lee Y.-S."/>
            <person name="Jeong H.-R."/>
            <person name="Hwang E.-J."/>
            <person name="Choi Y.-L."/>
            <person name="Kim G.-D."/>
        </authorList>
    </citation>
    <scope>NUCLEOTIDE SEQUENCE [LARGE SCALE GENOMIC DNA]</scope>
    <source>
        <strain evidence="5 6">DAU334</strain>
    </source>
</reference>
<feature type="domain" description="Peptidase M16 C-terminal" evidence="4">
    <location>
        <begin position="194"/>
        <end position="369"/>
    </location>
</feature>
<evidence type="ECO:0000313" key="5">
    <source>
        <dbReference type="EMBL" id="WOT05459.1"/>
    </source>
</evidence>
<dbReference type="InterPro" id="IPR007863">
    <property type="entry name" value="Peptidase_M16_C"/>
</dbReference>
<evidence type="ECO:0000313" key="6">
    <source>
        <dbReference type="Proteomes" id="UP001529491"/>
    </source>
</evidence>